<feature type="region of interest" description="Disordered" evidence="1">
    <location>
        <begin position="182"/>
        <end position="207"/>
    </location>
</feature>
<feature type="compositionally biased region" description="Basic and acidic residues" evidence="1">
    <location>
        <begin position="185"/>
        <end position="195"/>
    </location>
</feature>
<feature type="compositionally biased region" description="Polar residues" evidence="1">
    <location>
        <begin position="196"/>
        <end position="206"/>
    </location>
</feature>
<reference evidence="2 3" key="1">
    <citation type="submission" date="2024-01" db="EMBL/GenBank/DDBJ databases">
        <title>Comparative genomics of Cryptococcus and Kwoniella reveals pathogenesis evolution and contrasting modes of karyotype evolution via chromosome fusion or intercentromeric recombination.</title>
        <authorList>
            <person name="Coelho M.A."/>
            <person name="David-Palma M."/>
            <person name="Shea T."/>
            <person name="Bowers K."/>
            <person name="McGinley-Smith S."/>
            <person name="Mohammad A.W."/>
            <person name="Gnirke A."/>
            <person name="Yurkov A.M."/>
            <person name="Nowrousian M."/>
            <person name="Sun S."/>
            <person name="Cuomo C.A."/>
            <person name="Heitman J."/>
        </authorList>
    </citation>
    <scope>NUCLEOTIDE SEQUENCE [LARGE SCALE GENOMIC DNA]</scope>
    <source>
        <strain evidence="2 3">CBS 6074</strain>
    </source>
</reference>
<evidence type="ECO:0000313" key="3">
    <source>
        <dbReference type="Proteomes" id="UP001355207"/>
    </source>
</evidence>
<sequence length="435" mass="47548">MTTSNTPVTILIDSEPRTPGNSIRERSDTILTTSSADSFPHIQTPQTSSILGVLNGNTEEPFKRIVESPTETTYLSRNRQNSYGFSSAYLSTSPDIEPQSSSSQNTAEDFSSLILESPINLVDTAPSAGVTSSNIANKDYEHRLSISTNESSDSPDVSIGRGSKLKAAVRIKLERSRSSFKSLRRSKEFNDDGLEHSNSGSSTNVGGLTPIAITNGRDQVVRPKKSRLKSLLTMSRTPSSASIKSTSMLSTGHTSQEDTTAEFAAQTEQAILFQANHHVGHHEVTVRDFAHSPPVIPPIAHTRHFSVDGLSQQEGSGTCMIIQKALPPQQNVVSEEQLSQDPTPPAHPVRIHRPRAASMPLLNTTASELLVEGPEEIETEKPNYFDAVLPRELKVMIFKTLVDIHKAEGGNMRWSGELGGRRELIKFSRVSWINL</sequence>
<evidence type="ECO:0000313" key="2">
    <source>
        <dbReference type="EMBL" id="WWC91424.1"/>
    </source>
</evidence>
<protein>
    <submittedName>
        <fullName evidence="2">Uncharacterized protein</fullName>
    </submittedName>
</protein>
<feature type="region of interest" description="Disordered" evidence="1">
    <location>
        <begin position="1"/>
        <end position="25"/>
    </location>
</feature>
<accession>A0AAX4K212</accession>
<feature type="region of interest" description="Disordered" evidence="1">
    <location>
        <begin position="89"/>
        <end position="109"/>
    </location>
</feature>
<gene>
    <name evidence="2" type="ORF">L201_006370</name>
</gene>
<dbReference type="EMBL" id="CP144105">
    <property type="protein sequence ID" value="WWC91424.1"/>
    <property type="molecule type" value="Genomic_DNA"/>
</dbReference>
<name>A0AAX4K212_9TREE</name>
<organism evidence="2 3">
    <name type="scientific">Kwoniella dendrophila CBS 6074</name>
    <dbReference type="NCBI Taxonomy" id="1295534"/>
    <lineage>
        <taxon>Eukaryota</taxon>
        <taxon>Fungi</taxon>
        <taxon>Dikarya</taxon>
        <taxon>Basidiomycota</taxon>
        <taxon>Agaricomycotina</taxon>
        <taxon>Tremellomycetes</taxon>
        <taxon>Tremellales</taxon>
        <taxon>Cryptococcaceae</taxon>
        <taxon>Kwoniella</taxon>
    </lineage>
</organism>
<keyword evidence="3" id="KW-1185">Reference proteome</keyword>
<proteinExistence type="predicted"/>
<dbReference type="Proteomes" id="UP001355207">
    <property type="component" value="Chromosome 8"/>
</dbReference>
<evidence type="ECO:0000256" key="1">
    <source>
        <dbReference type="SAM" id="MobiDB-lite"/>
    </source>
</evidence>
<dbReference type="RefSeq" id="XP_066078186.1">
    <property type="nucleotide sequence ID" value="XM_066222089.1"/>
</dbReference>
<dbReference type="AlphaFoldDB" id="A0AAX4K212"/>
<dbReference type="GeneID" id="91097039"/>
<feature type="region of interest" description="Disordered" evidence="1">
    <location>
        <begin position="232"/>
        <end position="252"/>
    </location>
</feature>